<accession>A0ABW4Q2G0</accession>
<proteinExistence type="predicted"/>
<sequence>MSPSKKNDDLRARAGAMTSRTPRQSAPAAESGGAAAAPRAKEVRLTTTVQPQLYRALTAYCAETADAIGAARVPHAVVVRALIARLETDPDLRATITDDVATELDNR</sequence>
<protein>
    <submittedName>
        <fullName evidence="2">DUF2274 domain-containing protein</fullName>
    </submittedName>
</protein>
<comment type="caution">
    <text evidence="2">The sequence shown here is derived from an EMBL/GenBank/DDBJ whole genome shotgun (WGS) entry which is preliminary data.</text>
</comment>
<dbReference type="EMBL" id="JBHUFL010000004">
    <property type="protein sequence ID" value="MFD1836574.1"/>
    <property type="molecule type" value="Genomic_DNA"/>
</dbReference>
<gene>
    <name evidence="2" type="ORF">ACFSDA_16040</name>
</gene>
<keyword evidence="3" id="KW-1185">Reference proteome</keyword>
<reference evidence="3" key="1">
    <citation type="journal article" date="2019" name="Int. J. Syst. Evol. Microbiol.">
        <title>The Global Catalogue of Microorganisms (GCM) 10K type strain sequencing project: providing services to taxonomists for standard genome sequencing and annotation.</title>
        <authorList>
            <consortium name="The Broad Institute Genomics Platform"/>
            <consortium name="The Broad Institute Genome Sequencing Center for Infectious Disease"/>
            <person name="Wu L."/>
            <person name="Ma J."/>
        </authorList>
    </citation>
    <scope>NUCLEOTIDE SEQUENCE [LARGE SCALE GENOMIC DNA]</scope>
    <source>
        <strain evidence="3">JCM 11650</strain>
    </source>
</reference>
<feature type="region of interest" description="Disordered" evidence="1">
    <location>
        <begin position="1"/>
        <end position="43"/>
    </location>
</feature>
<evidence type="ECO:0000256" key="1">
    <source>
        <dbReference type="SAM" id="MobiDB-lite"/>
    </source>
</evidence>
<feature type="compositionally biased region" description="Basic and acidic residues" evidence="1">
    <location>
        <begin position="1"/>
        <end position="12"/>
    </location>
</feature>
<organism evidence="2 3">
    <name type="scientific">Brachybacterium rhamnosum</name>
    <dbReference type="NCBI Taxonomy" id="173361"/>
    <lineage>
        <taxon>Bacteria</taxon>
        <taxon>Bacillati</taxon>
        <taxon>Actinomycetota</taxon>
        <taxon>Actinomycetes</taxon>
        <taxon>Micrococcales</taxon>
        <taxon>Dermabacteraceae</taxon>
        <taxon>Brachybacterium</taxon>
    </lineage>
</organism>
<feature type="compositionally biased region" description="Low complexity" evidence="1">
    <location>
        <begin position="25"/>
        <end position="38"/>
    </location>
</feature>
<name>A0ABW4Q2G0_9MICO</name>
<dbReference type="RefSeq" id="WP_343906171.1">
    <property type="nucleotide sequence ID" value="NZ_BAAAIS010000004.1"/>
</dbReference>
<dbReference type="Proteomes" id="UP001597280">
    <property type="component" value="Unassembled WGS sequence"/>
</dbReference>
<evidence type="ECO:0000313" key="3">
    <source>
        <dbReference type="Proteomes" id="UP001597280"/>
    </source>
</evidence>
<evidence type="ECO:0000313" key="2">
    <source>
        <dbReference type="EMBL" id="MFD1836574.1"/>
    </source>
</evidence>